<dbReference type="Gene3D" id="3.30.1330.20">
    <property type="entry name" value="Tubulin/FtsZ, C-terminal domain"/>
    <property type="match status" value="1"/>
</dbReference>
<keyword evidence="2" id="KW-0547">Nucleotide-binding</keyword>
<organism evidence="7">
    <name type="scientific">marine metagenome</name>
    <dbReference type="NCBI Taxonomy" id="408172"/>
    <lineage>
        <taxon>unclassified sequences</taxon>
        <taxon>metagenomes</taxon>
        <taxon>ecological metagenomes</taxon>
    </lineage>
</organism>
<dbReference type="GO" id="GO:0005525">
    <property type="term" value="F:GTP binding"/>
    <property type="evidence" value="ECO:0007669"/>
    <property type="project" value="UniProtKB-KW"/>
</dbReference>
<dbReference type="HAMAP" id="MF_00909">
    <property type="entry name" value="FtsZ"/>
    <property type="match status" value="1"/>
</dbReference>
<dbReference type="InterPro" id="IPR018316">
    <property type="entry name" value="Tubulin/FtsZ_2-layer-sand-dom"/>
</dbReference>
<evidence type="ECO:0000256" key="3">
    <source>
        <dbReference type="ARBA" id="ARBA00023134"/>
    </source>
</evidence>
<protein>
    <recommendedName>
        <fullName evidence="8">Tubulin/FtsZ GTPase domain-containing protein</fullName>
    </recommendedName>
</protein>
<feature type="domain" description="Tubulin/FtsZ GTPase" evidence="5">
    <location>
        <begin position="16"/>
        <end position="211"/>
    </location>
</feature>
<feature type="compositionally biased region" description="Acidic residues" evidence="4">
    <location>
        <begin position="412"/>
        <end position="421"/>
    </location>
</feature>
<comment type="similarity">
    <text evidence="1">Belongs to the FtsZ family.</text>
</comment>
<dbReference type="Pfam" id="PF12327">
    <property type="entry name" value="FtsZ_C"/>
    <property type="match status" value="1"/>
</dbReference>
<dbReference type="SUPFAM" id="SSF55307">
    <property type="entry name" value="Tubulin C-terminal domain-like"/>
    <property type="match status" value="1"/>
</dbReference>
<dbReference type="PRINTS" id="PR00423">
    <property type="entry name" value="CELLDVISFTSZ"/>
</dbReference>
<evidence type="ECO:0000256" key="2">
    <source>
        <dbReference type="ARBA" id="ARBA00022741"/>
    </source>
</evidence>
<evidence type="ECO:0008006" key="8">
    <source>
        <dbReference type="Google" id="ProtNLM"/>
    </source>
</evidence>
<dbReference type="PANTHER" id="PTHR30314:SF3">
    <property type="entry name" value="MITOCHONDRIAL DIVISION PROTEIN FSZA"/>
    <property type="match status" value="1"/>
</dbReference>
<dbReference type="SMART" id="SM00864">
    <property type="entry name" value="Tubulin"/>
    <property type="match status" value="1"/>
</dbReference>
<name>A0A381Y616_9ZZZZ</name>
<dbReference type="InterPro" id="IPR045061">
    <property type="entry name" value="FtsZ/CetZ"/>
</dbReference>
<dbReference type="SMART" id="SM00865">
    <property type="entry name" value="Tubulin_C"/>
    <property type="match status" value="1"/>
</dbReference>
<evidence type="ECO:0000256" key="4">
    <source>
        <dbReference type="SAM" id="MobiDB-lite"/>
    </source>
</evidence>
<dbReference type="SUPFAM" id="SSF52490">
    <property type="entry name" value="Tubulin nucleotide-binding domain-like"/>
    <property type="match status" value="1"/>
</dbReference>
<dbReference type="InterPro" id="IPR024757">
    <property type="entry name" value="FtsZ_C"/>
</dbReference>
<evidence type="ECO:0000256" key="1">
    <source>
        <dbReference type="ARBA" id="ARBA00009690"/>
    </source>
</evidence>
<feature type="compositionally biased region" description="Acidic residues" evidence="4">
    <location>
        <begin position="386"/>
        <end position="404"/>
    </location>
</feature>
<feature type="domain" description="Tubulin/FtsZ 2-layer sandwich" evidence="6">
    <location>
        <begin position="213"/>
        <end position="332"/>
    </location>
</feature>
<dbReference type="GO" id="GO:0005737">
    <property type="term" value="C:cytoplasm"/>
    <property type="evidence" value="ECO:0007669"/>
    <property type="project" value="TreeGrafter"/>
</dbReference>
<proteinExistence type="inferred from homology"/>
<dbReference type="AlphaFoldDB" id="A0A381Y616"/>
<evidence type="ECO:0000313" key="7">
    <source>
        <dbReference type="EMBL" id="SVA72509.1"/>
    </source>
</evidence>
<dbReference type="GO" id="GO:0051301">
    <property type="term" value="P:cell division"/>
    <property type="evidence" value="ECO:0007669"/>
    <property type="project" value="TreeGrafter"/>
</dbReference>
<feature type="compositionally biased region" description="Basic and acidic residues" evidence="4">
    <location>
        <begin position="374"/>
        <end position="385"/>
    </location>
</feature>
<dbReference type="CDD" id="cd02201">
    <property type="entry name" value="FtsZ_type1"/>
    <property type="match status" value="1"/>
</dbReference>
<dbReference type="InterPro" id="IPR003008">
    <property type="entry name" value="Tubulin_FtsZ_GTPase"/>
</dbReference>
<evidence type="ECO:0000259" key="5">
    <source>
        <dbReference type="SMART" id="SM00864"/>
    </source>
</evidence>
<dbReference type="InterPro" id="IPR000158">
    <property type="entry name" value="Cell_div_FtsZ"/>
</dbReference>
<dbReference type="InterPro" id="IPR036525">
    <property type="entry name" value="Tubulin/FtsZ_GTPase_sf"/>
</dbReference>
<dbReference type="EMBL" id="UINC01017477">
    <property type="protein sequence ID" value="SVA72509.1"/>
    <property type="molecule type" value="Genomic_DNA"/>
</dbReference>
<dbReference type="Gene3D" id="3.40.50.1440">
    <property type="entry name" value="Tubulin/FtsZ, GTPase domain"/>
    <property type="match status" value="1"/>
</dbReference>
<keyword evidence="3" id="KW-0342">GTP-binding</keyword>
<feature type="region of interest" description="Disordered" evidence="4">
    <location>
        <begin position="337"/>
        <end position="454"/>
    </location>
</feature>
<dbReference type="FunFam" id="3.40.50.1440:FF:000001">
    <property type="entry name" value="Cell division protein FtsZ"/>
    <property type="match status" value="1"/>
</dbReference>
<gene>
    <name evidence="7" type="ORF">METZ01_LOCUS125363</name>
</gene>
<dbReference type="PANTHER" id="PTHR30314">
    <property type="entry name" value="CELL DIVISION PROTEIN FTSZ-RELATED"/>
    <property type="match status" value="1"/>
</dbReference>
<dbReference type="GO" id="GO:0032153">
    <property type="term" value="C:cell division site"/>
    <property type="evidence" value="ECO:0007669"/>
    <property type="project" value="TreeGrafter"/>
</dbReference>
<accession>A0A381Y616</accession>
<reference evidence="7" key="1">
    <citation type="submission" date="2018-05" db="EMBL/GenBank/DDBJ databases">
        <authorList>
            <person name="Lanie J.A."/>
            <person name="Ng W.-L."/>
            <person name="Kazmierczak K.M."/>
            <person name="Andrzejewski T.M."/>
            <person name="Davidsen T.M."/>
            <person name="Wayne K.J."/>
            <person name="Tettelin H."/>
            <person name="Glass J.I."/>
            <person name="Rusch D."/>
            <person name="Podicherti R."/>
            <person name="Tsui H.-C.T."/>
            <person name="Winkler M.E."/>
        </authorList>
    </citation>
    <scope>NUCLEOTIDE SEQUENCE</scope>
</reference>
<dbReference type="GO" id="GO:0003924">
    <property type="term" value="F:GTPase activity"/>
    <property type="evidence" value="ECO:0007669"/>
    <property type="project" value="InterPro"/>
</dbReference>
<dbReference type="Pfam" id="PF00091">
    <property type="entry name" value="Tubulin"/>
    <property type="match status" value="1"/>
</dbReference>
<evidence type="ECO:0000259" key="6">
    <source>
        <dbReference type="SMART" id="SM00865"/>
    </source>
</evidence>
<dbReference type="NCBIfam" id="TIGR00065">
    <property type="entry name" value="ftsZ"/>
    <property type="match status" value="1"/>
</dbReference>
<dbReference type="InterPro" id="IPR037103">
    <property type="entry name" value="Tubulin/FtsZ-like_C"/>
</dbReference>
<sequence>MSIELSAPEAEKLKPRLAVLGVGGGGGNVLRTMIKCGLTGVDLYSVNTDAQALEENILQENTTRIQIGSQITRGLGAGADPKIGKKAAQESAEEIKDHLRGINMIFISACMGGGTGTGAAPIIAQIAKEMGILTVGVVTTPWRFDGTKKMKMAEEGVKELSKCVDTLIVVPNENVFRVANIETNFNECNEIINRTLYDGVSAISSLIVQKGRINIDFADVKTVMAFVGKATFGVGKSSGENRSVMAAEMSISNPMLDEVNLRDAQGLLISITASTEITLVEMDSAVRAVKDQIHNQDCEIITGLFEDDDLGDEIIVSTVATGMTNETGGEDKIVNLEESPILDQKNDQTTDESESANDAIRSVELEVRQIPPETPRKDENYRGIEENDLDVSVDKEMEVDEDQDANLNENITEPEEWENDDGVPLFKSDRFDNIDDDDLDSQLEIPAFQRKKNN</sequence>
<dbReference type="InterPro" id="IPR008280">
    <property type="entry name" value="Tub_FtsZ_C"/>
</dbReference>